<dbReference type="GO" id="GO:0019563">
    <property type="term" value="P:glycerol catabolic process"/>
    <property type="evidence" value="ECO:0007669"/>
    <property type="project" value="UniProtKB-UniPathway"/>
</dbReference>
<evidence type="ECO:0000256" key="9">
    <source>
        <dbReference type="RuleBase" id="RU361217"/>
    </source>
</evidence>
<evidence type="ECO:0000256" key="8">
    <source>
        <dbReference type="ARBA" id="ARBA00049055"/>
    </source>
</evidence>
<gene>
    <name evidence="12" type="ORF">SAMN04488054_102147</name>
</gene>
<proteinExistence type="inferred from homology"/>
<dbReference type="EC" id="1.1.5.3" evidence="9"/>
<comment type="cofactor">
    <cofactor evidence="1 9">
        <name>FAD</name>
        <dbReference type="ChEBI" id="CHEBI:57692"/>
    </cofactor>
</comment>
<comment type="pathway">
    <text evidence="2">Polyol metabolism; glycerol degradation via glycerol kinase pathway; glycerone phosphate from sn-glycerol 3-phosphate (aerobic route): step 1/1.</text>
</comment>
<feature type="domain" description="Alpha-glycerophosphate oxidase C-terminal" evidence="11">
    <location>
        <begin position="401"/>
        <end position="527"/>
    </location>
</feature>
<dbReference type="SUPFAM" id="SSF54373">
    <property type="entry name" value="FAD-linked reductases, C-terminal domain"/>
    <property type="match status" value="1"/>
</dbReference>
<evidence type="ECO:0000256" key="2">
    <source>
        <dbReference type="ARBA" id="ARBA00004977"/>
    </source>
</evidence>
<dbReference type="InterPro" id="IPR038299">
    <property type="entry name" value="DAO_C_sf"/>
</dbReference>
<feature type="domain" description="FAD dependent oxidoreductase" evidence="10">
    <location>
        <begin position="23"/>
        <end position="352"/>
    </location>
</feature>
<dbReference type="AlphaFoldDB" id="A0A1I4INH0"/>
<evidence type="ECO:0000313" key="13">
    <source>
        <dbReference type="Proteomes" id="UP000199668"/>
    </source>
</evidence>
<evidence type="ECO:0000256" key="6">
    <source>
        <dbReference type="ARBA" id="ARBA00022827"/>
    </source>
</evidence>
<keyword evidence="5" id="KW-0319">Glycerol metabolism</keyword>
<sequence>MSHTFSTVHRDALRRYMTDVTFDMIVIGGGITGSGIALDAAARGLKTALIERKDFASGTSSRSGKLIHGGLKYLKNYEFSIVREVGTERDIVYRNARHLVYPIQMLFPLIKGESFNPFTLKIGLSTYDRLAGVKKEERHRLHSKKQTLQKEPLFNKNTVEGSGEYVEYRTDDSRLTMETAKTASEMDASVLNYAEVDGFTFDDNGRISGITVEDHVTGETFTVSGRIVVNAGGPWVDEVRKKDEPVSGKHMVHAKGVHLVFSYETLPVQSSIYFQHHGRMIAVIPKGNTTYVGSTESLYYNDLDDMHVYQSECDYLIGCLHDMFPSLTLTRDDIISSWAGVRPLIGYDDSEPSELSRHDEIFESDSGLITIAGGKLTGYRKMAERVLAYAAKRENLKLSSSRTDDIRLSGGHFASEEDMTAFIHRLTRSYDHLKLTFQEVEEYVFRYGSNTNALLQQIESVRHLYEHPVTRNTAGEAIYTVKQEMAASLEDFYDRRTSYLLFQPEKVTATLESVSSAMGGVLGWDPPRVEREKERIRYLLQKTVTFLPSS</sequence>
<keyword evidence="4 9" id="KW-0285">Flavoprotein</keyword>
<reference evidence="12 13" key="1">
    <citation type="submission" date="2016-10" db="EMBL/GenBank/DDBJ databases">
        <authorList>
            <person name="de Groot N.N."/>
        </authorList>
    </citation>
    <scope>NUCLEOTIDE SEQUENCE [LARGE SCALE GENOMIC DNA]</scope>
    <source>
        <strain evidence="12 13">CGMCC 1.6134</strain>
    </source>
</reference>
<organism evidence="12 13">
    <name type="scientific">Salibacterium qingdaonense</name>
    <dbReference type="NCBI Taxonomy" id="266892"/>
    <lineage>
        <taxon>Bacteria</taxon>
        <taxon>Bacillati</taxon>
        <taxon>Bacillota</taxon>
        <taxon>Bacilli</taxon>
        <taxon>Bacillales</taxon>
        <taxon>Bacillaceae</taxon>
    </lineage>
</organism>
<keyword evidence="13" id="KW-1185">Reference proteome</keyword>
<evidence type="ECO:0000256" key="3">
    <source>
        <dbReference type="ARBA" id="ARBA00007330"/>
    </source>
</evidence>
<dbReference type="SUPFAM" id="SSF51905">
    <property type="entry name" value="FAD/NAD(P)-binding domain"/>
    <property type="match status" value="1"/>
</dbReference>
<dbReference type="UniPathway" id="UPA00618">
    <property type="reaction ID" value="UER00674"/>
</dbReference>
<dbReference type="PRINTS" id="PR01001">
    <property type="entry name" value="FADG3PDH"/>
</dbReference>
<comment type="catalytic activity">
    <reaction evidence="8 9">
        <text>a quinone + sn-glycerol 3-phosphate = dihydroxyacetone phosphate + a quinol</text>
        <dbReference type="Rhea" id="RHEA:18977"/>
        <dbReference type="ChEBI" id="CHEBI:24646"/>
        <dbReference type="ChEBI" id="CHEBI:57597"/>
        <dbReference type="ChEBI" id="CHEBI:57642"/>
        <dbReference type="ChEBI" id="CHEBI:132124"/>
        <dbReference type="EC" id="1.1.5.3"/>
    </reaction>
</comment>
<dbReference type="Gene3D" id="1.10.8.870">
    <property type="entry name" value="Alpha-glycerophosphate oxidase, cap domain"/>
    <property type="match status" value="1"/>
</dbReference>
<dbReference type="PANTHER" id="PTHR11985:SF35">
    <property type="entry name" value="ANAEROBIC GLYCEROL-3-PHOSPHATE DEHYDROGENASE SUBUNIT A"/>
    <property type="match status" value="1"/>
</dbReference>
<evidence type="ECO:0000256" key="5">
    <source>
        <dbReference type="ARBA" id="ARBA00022798"/>
    </source>
</evidence>
<dbReference type="PANTHER" id="PTHR11985">
    <property type="entry name" value="GLYCEROL-3-PHOSPHATE DEHYDROGENASE"/>
    <property type="match status" value="1"/>
</dbReference>
<dbReference type="InterPro" id="IPR006076">
    <property type="entry name" value="FAD-dep_OxRdtase"/>
</dbReference>
<dbReference type="Pfam" id="PF16901">
    <property type="entry name" value="DAO_C"/>
    <property type="match status" value="1"/>
</dbReference>
<dbReference type="GO" id="GO:0004368">
    <property type="term" value="F:glycerol-3-phosphate dehydrogenase (quinone) activity"/>
    <property type="evidence" value="ECO:0007669"/>
    <property type="project" value="UniProtKB-EC"/>
</dbReference>
<evidence type="ECO:0000259" key="11">
    <source>
        <dbReference type="Pfam" id="PF16901"/>
    </source>
</evidence>
<evidence type="ECO:0000256" key="4">
    <source>
        <dbReference type="ARBA" id="ARBA00022630"/>
    </source>
</evidence>
<dbReference type="GO" id="GO:0009331">
    <property type="term" value="C:glycerol-3-phosphate dehydrogenase (FAD) complex"/>
    <property type="evidence" value="ECO:0007669"/>
    <property type="project" value="UniProtKB-UniRule"/>
</dbReference>
<accession>A0A1I4INH0</accession>
<dbReference type="STRING" id="266892.SAMN04488054_102147"/>
<dbReference type="Proteomes" id="UP000199668">
    <property type="component" value="Unassembled WGS sequence"/>
</dbReference>
<dbReference type="EMBL" id="FOTY01000002">
    <property type="protein sequence ID" value="SFL55959.1"/>
    <property type="molecule type" value="Genomic_DNA"/>
</dbReference>
<dbReference type="RefSeq" id="WP_177195394.1">
    <property type="nucleotide sequence ID" value="NZ_FOTY01000002.1"/>
</dbReference>
<evidence type="ECO:0000256" key="7">
    <source>
        <dbReference type="ARBA" id="ARBA00023002"/>
    </source>
</evidence>
<protein>
    <recommendedName>
        <fullName evidence="9">Glycerol-3-phosphate dehydrogenase</fullName>
        <ecNumber evidence="9">1.1.5.3</ecNumber>
    </recommendedName>
</protein>
<dbReference type="InterPro" id="IPR036188">
    <property type="entry name" value="FAD/NAD-bd_sf"/>
</dbReference>
<dbReference type="InterPro" id="IPR000447">
    <property type="entry name" value="G3P_DH_FAD-dep"/>
</dbReference>
<dbReference type="Gene3D" id="3.50.50.60">
    <property type="entry name" value="FAD/NAD(P)-binding domain"/>
    <property type="match status" value="1"/>
</dbReference>
<keyword evidence="6" id="KW-0274">FAD</keyword>
<dbReference type="PROSITE" id="PS00978">
    <property type="entry name" value="FAD_G3PDH_2"/>
    <property type="match status" value="1"/>
</dbReference>
<dbReference type="Gene3D" id="3.30.9.10">
    <property type="entry name" value="D-Amino Acid Oxidase, subunit A, domain 2"/>
    <property type="match status" value="1"/>
</dbReference>
<dbReference type="Pfam" id="PF01266">
    <property type="entry name" value="DAO"/>
    <property type="match status" value="1"/>
</dbReference>
<evidence type="ECO:0000259" key="10">
    <source>
        <dbReference type="Pfam" id="PF01266"/>
    </source>
</evidence>
<evidence type="ECO:0000313" key="12">
    <source>
        <dbReference type="EMBL" id="SFL55959.1"/>
    </source>
</evidence>
<dbReference type="InterPro" id="IPR031656">
    <property type="entry name" value="DAO_C"/>
</dbReference>
<evidence type="ECO:0000256" key="1">
    <source>
        <dbReference type="ARBA" id="ARBA00001974"/>
    </source>
</evidence>
<comment type="similarity">
    <text evidence="3 9">Belongs to the FAD-dependent glycerol-3-phosphate dehydrogenase family.</text>
</comment>
<keyword evidence="7 9" id="KW-0560">Oxidoreductase</keyword>
<name>A0A1I4INH0_9BACI</name>
<dbReference type="GO" id="GO:0046168">
    <property type="term" value="P:glycerol-3-phosphate catabolic process"/>
    <property type="evidence" value="ECO:0007669"/>
    <property type="project" value="TreeGrafter"/>
</dbReference>
<dbReference type="PROSITE" id="PS00977">
    <property type="entry name" value="FAD_G3PDH_1"/>
    <property type="match status" value="1"/>
</dbReference>